<gene>
    <name evidence="1" type="ORF">B296_00006925</name>
</gene>
<name>A0A427B3E1_ENSVE</name>
<evidence type="ECO:0000313" key="1">
    <source>
        <dbReference type="EMBL" id="RRT82981.1"/>
    </source>
</evidence>
<evidence type="ECO:0000313" key="2">
    <source>
        <dbReference type="Proteomes" id="UP000287651"/>
    </source>
</evidence>
<organism evidence="1 2">
    <name type="scientific">Ensete ventricosum</name>
    <name type="common">Abyssinian banana</name>
    <name type="synonym">Musa ensete</name>
    <dbReference type="NCBI Taxonomy" id="4639"/>
    <lineage>
        <taxon>Eukaryota</taxon>
        <taxon>Viridiplantae</taxon>
        <taxon>Streptophyta</taxon>
        <taxon>Embryophyta</taxon>
        <taxon>Tracheophyta</taxon>
        <taxon>Spermatophyta</taxon>
        <taxon>Magnoliopsida</taxon>
        <taxon>Liliopsida</taxon>
        <taxon>Zingiberales</taxon>
        <taxon>Musaceae</taxon>
        <taxon>Ensete</taxon>
    </lineage>
</organism>
<reference evidence="1 2" key="1">
    <citation type="journal article" date="2014" name="Agronomy (Basel)">
        <title>A Draft Genome Sequence for Ensete ventricosum, the Drought-Tolerant Tree Against Hunger.</title>
        <authorList>
            <person name="Harrison J."/>
            <person name="Moore K.A."/>
            <person name="Paszkiewicz K."/>
            <person name="Jones T."/>
            <person name="Grant M."/>
            <person name="Ambacheew D."/>
            <person name="Muzemil S."/>
            <person name="Studholme D.J."/>
        </authorList>
    </citation>
    <scope>NUCLEOTIDE SEQUENCE [LARGE SCALE GENOMIC DNA]</scope>
</reference>
<comment type="caution">
    <text evidence="1">The sequence shown here is derived from an EMBL/GenBank/DDBJ whole genome shotgun (WGS) entry which is preliminary data.</text>
</comment>
<accession>A0A427B3E1</accession>
<dbReference type="AlphaFoldDB" id="A0A427B3E1"/>
<dbReference type="EMBL" id="AMZH03000586">
    <property type="protein sequence ID" value="RRT82981.1"/>
    <property type="molecule type" value="Genomic_DNA"/>
</dbReference>
<sequence length="155" mass="17237">MSRRGVTGEPLERVGEEAKAADTNAREVNAFLRLTGRLKEGANDGILPGNDKIAPISLCNTPIYESDKWKNLRSQTRTTKAFLSSPIYVLPTPLLASRWDPRKDNVLSFGYACIAVVYVERDYTSDVNAVIDGNNEAMETVCVAGSWVLQYYLFK</sequence>
<dbReference type="Proteomes" id="UP000287651">
    <property type="component" value="Unassembled WGS sequence"/>
</dbReference>
<protein>
    <submittedName>
        <fullName evidence="1">Uncharacterized protein</fullName>
    </submittedName>
</protein>
<proteinExistence type="predicted"/>